<reference evidence="4" key="1">
    <citation type="journal article" date="2019" name="Int. J. Syst. Evol. Microbiol.">
        <title>The Global Catalogue of Microorganisms (GCM) 10K type strain sequencing project: providing services to taxonomists for standard genome sequencing and annotation.</title>
        <authorList>
            <consortium name="The Broad Institute Genomics Platform"/>
            <consortium name="The Broad Institute Genome Sequencing Center for Infectious Disease"/>
            <person name="Wu L."/>
            <person name="Ma J."/>
        </authorList>
    </citation>
    <scope>NUCLEOTIDE SEQUENCE [LARGE SCALE GENOMIC DNA]</scope>
    <source>
        <strain evidence="4">JCM 18715</strain>
    </source>
</reference>
<dbReference type="Proteomes" id="UP001500547">
    <property type="component" value="Unassembled WGS sequence"/>
</dbReference>
<evidence type="ECO:0000313" key="3">
    <source>
        <dbReference type="EMBL" id="GAA5166352.1"/>
    </source>
</evidence>
<organism evidence="3 4">
    <name type="scientific">Viridibacterium curvum</name>
    <dbReference type="NCBI Taxonomy" id="1101404"/>
    <lineage>
        <taxon>Bacteria</taxon>
        <taxon>Pseudomonadati</taxon>
        <taxon>Pseudomonadota</taxon>
        <taxon>Betaproteobacteria</taxon>
        <taxon>Rhodocyclales</taxon>
        <taxon>Rhodocyclaceae</taxon>
        <taxon>Viridibacterium</taxon>
    </lineage>
</organism>
<dbReference type="RefSeq" id="WP_345533138.1">
    <property type="nucleotide sequence ID" value="NZ_BAABLD010000008.1"/>
</dbReference>
<dbReference type="Pfam" id="PF07589">
    <property type="entry name" value="PEP-CTERM"/>
    <property type="match status" value="1"/>
</dbReference>
<feature type="domain" description="Ice-binding protein C-terminal" evidence="2">
    <location>
        <begin position="186"/>
        <end position="209"/>
    </location>
</feature>
<accession>A0ABP9QSH8</accession>
<name>A0ABP9QSH8_9RHOO</name>
<gene>
    <name evidence="3" type="ORF">GCM10025770_23360</name>
</gene>
<evidence type="ECO:0000259" key="2">
    <source>
        <dbReference type="Pfam" id="PF07589"/>
    </source>
</evidence>
<keyword evidence="4" id="KW-1185">Reference proteome</keyword>
<evidence type="ECO:0000256" key="1">
    <source>
        <dbReference type="SAM" id="SignalP"/>
    </source>
</evidence>
<comment type="caution">
    <text evidence="3">The sequence shown here is derived from an EMBL/GenBank/DDBJ whole genome shotgun (WGS) entry which is preliminary data.</text>
</comment>
<dbReference type="EMBL" id="BAABLD010000008">
    <property type="protein sequence ID" value="GAA5166352.1"/>
    <property type="molecule type" value="Genomic_DNA"/>
</dbReference>
<sequence>MKRIKKLMLLAALLLAGTAQATYLPVGVQTNVSVSTVNGWGWTQCYSDSGNVVASLSSILGSCSGNYLMLADIVPGSNSFSVLAAAARADVLFDTGVQSGYGSDVTHTANGAEWYFSNNWSWGFAELGAKVELYSCDINLYYSSSKGSCWHTNSAMLTYGWGYNDGSFHYGGTRVILMADSIDGNVPEPGTLALVALGVLAVAGVRSRKPV</sequence>
<protein>
    <recommendedName>
        <fullName evidence="2">Ice-binding protein C-terminal domain-containing protein</fullName>
    </recommendedName>
</protein>
<keyword evidence="1" id="KW-0732">Signal</keyword>
<dbReference type="InterPro" id="IPR013424">
    <property type="entry name" value="Ice-binding_C"/>
</dbReference>
<proteinExistence type="predicted"/>
<evidence type="ECO:0000313" key="4">
    <source>
        <dbReference type="Proteomes" id="UP001500547"/>
    </source>
</evidence>
<feature type="chain" id="PRO_5045355891" description="Ice-binding protein C-terminal domain-containing protein" evidence="1">
    <location>
        <begin position="22"/>
        <end position="211"/>
    </location>
</feature>
<feature type="signal peptide" evidence="1">
    <location>
        <begin position="1"/>
        <end position="21"/>
    </location>
</feature>
<dbReference type="NCBIfam" id="TIGR02595">
    <property type="entry name" value="PEP_CTERM"/>
    <property type="match status" value="1"/>
</dbReference>